<dbReference type="InterPro" id="IPR012910">
    <property type="entry name" value="Plug_dom"/>
</dbReference>
<keyword evidence="2 11" id="KW-0813">Transport</keyword>
<dbReference type="EMBL" id="NEVM01000002">
    <property type="protein sequence ID" value="OZI34230.1"/>
    <property type="molecule type" value="Genomic_DNA"/>
</dbReference>
<keyword evidence="5 11" id="KW-0812">Transmembrane</keyword>
<keyword evidence="8 12" id="KW-0798">TonB box</keyword>
<feature type="domain" description="TonB-dependent receptor-like beta-barrel" evidence="14">
    <location>
        <begin position="281"/>
        <end position="662"/>
    </location>
</feature>
<dbReference type="Pfam" id="PF00593">
    <property type="entry name" value="TonB_dep_Rec_b-barrel"/>
    <property type="match status" value="1"/>
</dbReference>
<keyword evidence="10 11" id="KW-0998">Cell outer membrane</keyword>
<keyword evidence="16" id="KW-0675">Receptor</keyword>
<keyword evidence="9 11" id="KW-0472">Membrane</keyword>
<evidence type="ECO:0000256" key="10">
    <source>
        <dbReference type="ARBA" id="ARBA00023237"/>
    </source>
</evidence>
<dbReference type="GO" id="GO:0009279">
    <property type="term" value="C:cell outer membrane"/>
    <property type="evidence" value="ECO:0007669"/>
    <property type="project" value="UniProtKB-SubCell"/>
</dbReference>
<dbReference type="GO" id="GO:0006826">
    <property type="term" value="P:iron ion transport"/>
    <property type="evidence" value="ECO:0007669"/>
    <property type="project" value="UniProtKB-KW"/>
</dbReference>
<evidence type="ECO:0000256" key="7">
    <source>
        <dbReference type="ARBA" id="ARBA00023065"/>
    </source>
</evidence>
<dbReference type="SUPFAM" id="SSF56935">
    <property type="entry name" value="Porins"/>
    <property type="match status" value="1"/>
</dbReference>
<evidence type="ECO:0000259" key="15">
    <source>
        <dbReference type="Pfam" id="PF07715"/>
    </source>
</evidence>
<keyword evidence="13" id="KW-0732">Signal</keyword>
<comment type="caution">
    <text evidence="16">The sequence shown here is derived from an EMBL/GenBank/DDBJ whole genome shotgun (WGS) entry which is preliminary data.</text>
</comment>
<keyword evidence="7" id="KW-0406">Ion transport</keyword>
<feature type="signal peptide" evidence="13">
    <location>
        <begin position="1"/>
        <end position="25"/>
    </location>
</feature>
<dbReference type="PANTHER" id="PTHR32552">
    <property type="entry name" value="FERRICHROME IRON RECEPTOR-RELATED"/>
    <property type="match status" value="1"/>
</dbReference>
<dbReference type="InterPro" id="IPR039426">
    <property type="entry name" value="TonB-dep_rcpt-like"/>
</dbReference>
<organism evidence="16 17">
    <name type="scientific">Bordetella genomosp. 10</name>
    <dbReference type="NCBI Taxonomy" id="1416804"/>
    <lineage>
        <taxon>Bacteria</taxon>
        <taxon>Pseudomonadati</taxon>
        <taxon>Pseudomonadota</taxon>
        <taxon>Betaproteobacteria</taxon>
        <taxon>Burkholderiales</taxon>
        <taxon>Alcaligenaceae</taxon>
        <taxon>Bordetella</taxon>
    </lineage>
</organism>
<dbReference type="Gene3D" id="2.40.170.20">
    <property type="entry name" value="TonB-dependent receptor, beta-barrel domain"/>
    <property type="match status" value="1"/>
</dbReference>
<evidence type="ECO:0000313" key="17">
    <source>
        <dbReference type="Proteomes" id="UP000216020"/>
    </source>
</evidence>
<gene>
    <name evidence="16" type="ORF">CAL29_11845</name>
</gene>
<evidence type="ECO:0000256" key="6">
    <source>
        <dbReference type="ARBA" id="ARBA00023004"/>
    </source>
</evidence>
<sequence>MRPPLVRYFPLASLAALTLPAAALAADPANETPTAQLPAVVVTASKRDQALDSVDGAAYVVPAETLRDNQVENTMQLGRVLPGVQFSESGSLLFPVISVRGITSAQDFYNPAITVYVDGVPQLPTFAAQQLVDVDRVELLKGPQGTLYGKSAEGGVLNIISRQPDDTPRFRASAGVFSREGYQFKAGASGPLVPGLLYGSVSGIVGDAPGRLRDPVTGADGVGGSSTNAGSARLRLAPAGRPWELGLSVSGECTRASQDAYVPFDDVHSREAVIMPGIPADRSDFRQRRCGTSQALTGRYDFGGWRLSAMAAWQRLHFDRDYPIGPYYSQQPERWRQQVQELRLATTGKHTVDTTLGLYRQRVVQSRDYVNDLYVPLSANALTTGSRNESESLAAFGDVTWHATEALDLSAGLRYSRDKADIHYDGSALNFSTFGYDAFGGSGHTRGNTVLGRLAAGYQLTQAWRVYANVAQGYKPGGYNLAPSSAADAEAYGKEKSVSYELGARYAGDAVRVGAAVFRTDIHDAQLYVSDQIGYQHLQNVGKTRATGVEFDAAWDVTRQWTLGLEGTYTHARFRALDAGVCAGCDDNRVPFSPAYLLTARVEGHFGTAAGELRPMLAVRRVGSQYFDVGNTLRQDAYTLVDLGLAWRPRDRIEVTAYVNNLTDRRYRTYAFAGGALGNYAQVDAGRTVGVNVAYEY</sequence>
<dbReference type="AlphaFoldDB" id="A0A261SBS6"/>
<proteinExistence type="inferred from homology"/>
<dbReference type="InterPro" id="IPR036942">
    <property type="entry name" value="Beta-barrel_TonB_sf"/>
</dbReference>
<dbReference type="RefSeq" id="WP_094853229.1">
    <property type="nucleotide sequence ID" value="NZ_NEVM01000002.1"/>
</dbReference>
<dbReference type="InterPro" id="IPR000531">
    <property type="entry name" value="Beta-barrel_TonB"/>
</dbReference>
<keyword evidence="3 11" id="KW-1134">Transmembrane beta strand</keyword>
<evidence type="ECO:0000256" key="13">
    <source>
        <dbReference type="SAM" id="SignalP"/>
    </source>
</evidence>
<keyword evidence="6" id="KW-0408">Iron</keyword>
<evidence type="ECO:0000256" key="3">
    <source>
        <dbReference type="ARBA" id="ARBA00022452"/>
    </source>
</evidence>
<feature type="chain" id="PRO_5012898793" evidence="13">
    <location>
        <begin position="26"/>
        <end position="697"/>
    </location>
</feature>
<evidence type="ECO:0000256" key="2">
    <source>
        <dbReference type="ARBA" id="ARBA00022448"/>
    </source>
</evidence>
<dbReference type="OrthoDB" id="8538693at2"/>
<accession>A0A261SBS6</accession>
<dbReference type="PANTHER" id="PTHR32552:SF81">
    <property type="entry name" value="TONB-DEPENDENT OUTER MEMBRANE RECEPTOR"/>
    <property type="match status" value="1"/>
</dbReference>
<dbReference type="Proteomes" id="UP000216020">
    <property type="component" value="Unassembled WGS sequence"/>
</dbReference>
<dbReference type="Pfam" id="PF07715">
    <property type="entry name" value="Plug"/>
    <property type="match status" value="1"/>
</dbReference>
<keyword evidence="17" id="KW-1185">Reference proteome</keyword>
<evidence type="ECO:0000256" key="8">
    <source>
        <dbReference type="ARBA" id="ARBA00023077"/>
    </source>
</evidence>
<keyword evidence="4" id="KW-0410">Iron transport</keyword>
<evidence type="ECO:0000259" key="14">
    <source>
        <dbReference type="Pfam" id="PF00593"/>
    </source>
</evidence>
<reference evidence="17" key="1">
    <citation type="submission" date="2017-05" db="EMBL/GenBank/DDBJ databases">
        <title>Complete and WGS of Bordetella genogroups.</title>
        <authorList>
            <person name="Spilker T."/>
            <person name="Lipuma J."/>
        </authorList>
    </citation>
    <scope>NUCLEOTIDE SEQUENCE [LARGE SCALE GENOMIC DNA]</scope>
    <source>
        <strain evidence="17">AU16122</strain>
    </source>
</reference>
<feature type="domain" description="TonB-dependent receptor plug" evidence="15">
    <location>
        <begin position="53"/>
        <end position="156"/>
    </location>
</feature>
<evidence type="ECO:0000256" key="11">
    <source>
        <dbReference type="PROSITE-ProRule" id="PRU01360"/>
    </source>
</evidence>
<evidence type="ECO:0000256" key="9">
    <source>
        <dbReference type="ARBA" id="ARBA00023136"/>
    </source>
</evidence>
<protein>
    <submittedName>
        <fullName evidence="16">TonB-dependent siderophore receptor</fullName>
    </submittedName>
</protein>
<evidence type="ECO:0000256" key="12">
    <source>
        <dbReference type="RuleBase" id="RU003357"/>
    </source>
</evidence>
<evidence type="ECO:0000313" key="16">
    <source>
        <dbReference type="EMBL" id="OZI34230.1"/>
    </source>
</evidence>
<comment type="similarity">
    <text evidence="11 12">Belongs to the TonB-dependent receptor family.</text>
</comment>
<evidence type="ECO:0000256" key="5">
    <source>
        <dbReference type="ARBA" id="ARBA00022692"/>
    </source>
</evidence>
<dbReference type="CDD" id="cd01347">
    <property type="entry name" value="ligand_gated_channel"/>
    <property type="match status" value="1"/>
</dbReference>
<evidence type="ECO:0000256" key="1">
    <source>
        <dbReference type="ARBA" id="ARBA00004571"/>
    </source>
</evidence>
<dbReference type="PROSITE" id="PS52016">
    <property type="entry name" value="TONB_DEPENDENT_REC_3"/>
    <property type="match status" value="1"/>
</dbReference>
<evidence type="ECO:0000256" key="4">
    <source>
        <dbReference type="ARBA" id="ARBA00022496"/>
    </source>
</evidence>
<comment type="subcellular location">
    <subcellularLocation>
        <location evidence="1 11">Cell outer membrane</location>
        <topology evidence="1 11">Multi-pass membrane protein</topology>
    </subcellularLocation>
</comment>
<name>A0A261SBS6_9BORD</name>